<evidence type="ECO:0000313" key="1">
    <source>
        <dbReference type="EMBL" id="ANA86437.1"/>
    </source>
</evidence>
<reference evidence="2" key="1">
    <citation type="submission" date="2016-03" db="EMBL/GenBank/DDBJ databases">
        <authorList>
            <person name="Ploux O."/>
        </authorList>
    </citation>
    <scope>NUCLEOTIDE SEQUENCE [LARGE SCALE GENOMIC DNA]</scope>
</reference>
<dbReference type="KEGG" id="vg:28800562"/>
<evidence type="ECO:0008006" key="3">
    <source>
        <dbReference type="Google" id="ProtNLM"/>
    </source>
</evidence>
<sequence>MSSATPAEGRMKKLLITGTRTWTDRIRMGQELMRAIHDLEGDYDRQSILLIEGECPTGGADIMARDIWWSWGRPVLGVPANWEVLGKRAGPERNQRMVDMMPDLCVAFLQNGSRGTVDCVTRAREAGIPVTEVWG</sequence>
<evidence type="ECO:0000313" key="2">
    <source>
        <dbReference type="Proteomes" id="UP000204609"/>
    </source>
</evidence>
<dbReference type="GeneID" id="28800562"/>
<name>A0A166Y9C6_9CAUD</name>
<protein>
    <recommendedName>
        <fullName evidence="3">DUF2493 domain-containing protein</fullName>
    </recommendedName>
</protein>
<gene>
    <name evidence="1" type="primary">103</name>
    <name evidence="1" type="ORF">PBI_ONEUP_103</name>
</gene>
<dbReference type="EMBL" id="KU998245">
    <property type="protein sequence ID" value="ANA86437.1"/>
    <property type="molecule type" value="Genomic_DNA"/>
</dbReference>
<keyword evidence="2" id="KW-1185">Reference proteome</keyword>
<dbReference type="RefSeq" id="YP_009274519.1">
    <property type="nucleotide sequence ID" value="NC_030917.1"/>
</dbReference>
<dbReference type="Proteomes" id="UP000204609">
    <property type="component" value="Segment"/>
</dbReference>
<accession>A0A166Y9C6</accession>
<organism evidence="1 2">
    <name type="scientific">Gordonia phage OneUp</name>
    <dbReference type="NCBI Taxonomy" id="1838074"/>
    <lineage>
        <taxon>Viruses</taxon>
        <taxon>Duplodnaviria</taxon>
        <taxon>Heunggongvirae</taxon>
        <taxon>Uroviricota</taxon>
        <taxon>Caudoviricetes</taxon>
        <taxon>Oneupvirus</taxon>
        <taxon>Oneupvirus oneup</taxon>
    </lineage>
</organism>
<proteinExistence type="predicted"/>
<dbReference type="OrthoDB" id="13008at10239"/>